<comment type="caution">
    <text evidence="3">The sequence shown here is derived from an EMBL/GenBank/DDBJ whole genome shotgun (WGS) entry which is preliminary data.</text>
</comment>
<dbReference type="RefSeq" id="WP_192730504.1">
    <property type="nucleotide sequence ID" value="NZ_BAAAVL010000014.1"/>
</dbReference>
<dbReference type="PANTHER" id="PTHR42748">
    <property type="entry name" value="NITROGEN METABOLITE REPRESSION PROTEIN NMRA FAMILY MEMBER"/>
    <property type="match status" value="1"/>
</dbReference>
<gene>
    <name evidence="3" type="ORF">H4W29_004047</name>
</gene>
<evidence type="ECO:0000256" key="1">
    <source>
        <dbReference type="ARBA" id="ARBA00022857"/>
    </source>
</evidence>
<sequence>MKVTVMGASGRIGTRLVESLRQAGAEVVLASPTFGVNSVTREGLRTSLTGADAVIDVTNAASFGDDSALEFFRTSTRNLLAASADAGVGHYLALSVVGTPRLVESDYFRAKMVQENLIRAARRPYTIVHSTQFFEFISGVIDMAADGNDIRLPSASMRPIAADDVADVLTLLALAAPVNDTVEIAGPEQFALDEIARMLVAVNEDTREVITDETARYYGVELNDDTLLPRHPAHVGPVRFADWLNRSMAD</sequence>
<organism evidence="3 4">
    <name type="scientific">Rhizobium viscosum</name>
    <name type="common">Arthrobacter viscosus</name>
    <dbReference type="NCBI Taxonomy" id="1673"/>
    <lineage>
        <taxon>Bacteria</taxon>
        <taxon>Pseudomonadati</taxon>
        <taxon>Pseudomonadota</taxon>
        <taxon>Alphaproteobacteria</taxon>
        <taxon>Hyphomicrobiales</taxon>
        <taxon>Rhizobiaceae</taxon>
        <taxon>Rhizobium/Agrobacterium group</taxon>
        <taxon>Rhizobium</taxon>
    </lineage>
</organism>
<dbReference type="InterPro" id="IPR051164">
    <property type="entry name" value="NmrA-like_oxidored"/>
</dbReference>
<keyword evidence="4" id="KW-1185">Reference proteome</keyword>
<dbReference type="Proteomes" id="UP000620262">
    <property type="component" value="Unassembled WGS sequence"/>
</dbReference>
<dbReference type="Pfam" id="PF13460">
    <property type="entry name" value="NAD_binding_10"/>
    <property type="match status" value="1"/>
</dbReference>
<evidence type="ECO:0000313" key="3">
    <source>
        <dbReference type="EMBL" id="MBE1506866.1"/>
    </source>
</evidence>
<dbReference type="Gene3D" id="3.40.50.720">
    <property type="entry name" value="NAD(P)-binding Rossmann-like Domain"/>
    <property type="match status" value="1"/>
</dbReference>
<dbReference type="PANTHER" id="PTHR42748:SF3">
    <property type="entry name" value="BLL4366 PROTEIN"/>
    <property type="match status" value="1"/>
</dbReference>
<dbReference type="EMBL" id="JADBEC010000001">
    <property type="protein sequence ID" value="MBE1506866.1"/>
    <property type="molecule type" value="Genomic_DNA"/>
</dbReference>
<dbReference type="InterPro" id="IPR016040">
    <property type="entry name" value="NAD(P)-bd_dom"/>
</dbReference>
<keyword evidence="1" id="KW-0521">NADP</keyword>
<evidence type="ECO:0000313" key="4">
    <source>
        <dbReference type="Proteomes" id="UP000620262"/>
    </source>
</evidence>
<proteinExistence type="predicted"/>
<reference evidence="3 4" key="1">
    <citation type="submission" date="2020-10" db="EMBL/GenBank/DDBJ databases">
        <title>Sequencing the genomes of 1000 actinobacteria strains.</title>
        <authorList>
            <person name="Klenk H.-P."/>
        </authorList>
    </citation>
    <scope>NUCLEOTIDE SEQUENCE [LARGE SCALE GENOMIC DNA]</scope>
    <source>
        <strain evidence="3 4">DSM 7307</strain>
    </source>
</reference>
<accession>A0ABR9IUJ3</accession>
<protein>
    <submittedName>
        <fullName evidence="3">Uncharacterized protein YbjT (DUF2867 family)</fullName>
    </submittedName>
</protein>
<feature type="domain" description="NAD(P)-binding" evidence="2">
    <location>
        <begin position="41"/>
        <end position="170"/>
    </location>
</feature>
<dbReference type="SUPFAM" id="SSF51735">
    <property type="entry name" value="NAD(P)-binding Rossmann-fold domains"/>
    <property type="match status" value="1"/>
</dbReference>
<name>A0ABR9IUJ3_RHIVS</name>
<dbReference type="InterPro" id="IPR036291">
    <property type="entry name" value="NAD(P)-bd_dom_sf"/>
</dbReference>
<evidence type="ECO:0000259" key="2">
    <source>
        <dbReference type="Pfam" id="PF13460"/>
    </source>
</evidence>